<gene>
    <name evidence="7" type="ORF">BN7_790</name>
</gene>
<dbReference type="STRING" id="1206466.K0KJH5"/>
<dbReference type="NCBIfam" id="NF038013">
    <property type="entry name" value="AceTr_1"/>
    <property type="match status" value="1"/>
</dbReference>
<name>K0KJH5_WICCF</name>
<dbReference type="GO" id="GO:0015123">
    <property type="term" value="F:acetate transmembrane transporter activity"/>
    <property type="evidence" value="ECO:0007669"/>
    <property type="project" value="TreeGrafter"/>
</dbReference>
<evidence type="ECO:0000256" key="6">
    <source>
        <dbReference type="SAM" id="Phobius"/>
    </source>
</evidence>
<dbReference type="PANTHER" id="PTHR31123:SF3">
    <property type="entry name" value="AMMONIA TRANSPORT OUTWARD PROTEIN 3"/>
    <property type="match status" value="1"/>
</dbReference>
<feature type="transmembrane region" description="Helical" evidence="6">
    <location>
        <begin position="150"/>
        <end position="168"/>
    </location>
</feature>
<organism evidence="7 8">
    <name type="scientific">Wickerhamomyces ciferrii (strain ATCC 14091 / BCRC 22168 / CBS 111 / JCM 3599 / NBRC 0793 / NRRL Y-1031 F-60-10)</name>
    <name type="common">Yeast</name>
    <name type="synonym">Pichia ciferrii</name>
    <dbReference type="NCBI Taxonomy" id="1206466"/>
    <lineage>
        <taxon>Eukaryota</taxon>
        <taxon>Fungi</taxon>
        <taxon>Dikarya</taxon>
        <taxon>Ascomycota</taxon>
        <taxon>Saccharomycotina</taxon>
        <taxon>Saccharomycetes</taxon>
        <taxon>Phaffomycetales</taxon>
        <taxon>Wickerhamomycetaceae</taxon>
        <taxon>Wickerhamomyces</taxon>
    </lineage>
</organism>
<dbReference type="PANTHER" id="PTHR31123">
    <property type="entry name" value="ACCUMULATION OF DYADS PROTEIN 2-RELATED"/>
    <property type="match status" value="1"/>
</dbReference>
<feature type="transmembrane region" description="Helical" evidence="6">
    <location>
        <begin position="180"/>
        <end position="199"/>
    </location>
</feature>
<dbReference type="InterPro" id="IPR047622">
    <property type="entry name" value="GPR1_FUN34_YAAH"/>
</dbReference>
<dbReference type="InterPro" id="IPR000791">
    <property type="entry name" value="Gpr1/Fun34/SatP-like"/>
</dbReference>
<dbReference type="EMBL" id="CAIF01000013">
    <property type="protein sequence ID" value="CCH41253.1"/>
    <property type="molecule type" value="Genomic_DNA"/>
</dbReference>
<comment type="subcellular location">
    <subcellularLocation>
        <location evidence="1">Membrane</location>
        <topology evidence="1">Multi-pass membrane protein</topology>
    </subcellularLocation>
</comment>
<evidence type="ECO:0000313" key="8">
    <source>
        <dbReference type="Proteomes" id="UP000009328"/>
    </source>
</evidence>
<dbReference type="AlphaFoldDB" id="K0KJH5"/>
<keyword evidence="8" id="KW-1185">Reference proteome</keyword>
<evidence type="ECO:0000256" key="1">
    <source>
        <dbReference type="ARBA" id="ARBA00004141"/>
    </source>
</evidence>
<feature type="transmembrane region" description="Helical" evidence="6">
    <location>
        <begin position="86"/>
        <end position="103"/>
    </location>
</feature>
<dbReference type="HOGENOM" id="CLU_051062_0_0_1"/>
<evidence type="ECO:0000256" key="5">
    <source>
        <dbReference type="ARBA" id="ARBA00023136"/>
    </source>
</evidence>
<evidence type="ECO:0000256" key="3">
    <source>
        <dbReference type="ARBA" id="ARBA00022692"/>
    </source>
</evidence>
<evidence type="ECO:0000313" key="7">
    <source>
        <dbReference type="EMBL" id="CCH41253.1"/>
    </source>
</evidence>
<keyword evidence="3 6" id="KW-0812">Transmembrane</keyword>
<proteinExistence type="inferred from homology"/>
<comment type="similarity">
    <text evidence="2">Belongs to the acetate uptake transporter (AceTr) (TC 2.A.96) family.</text>
</comment>
<feature type="transmembrane region" description="Helical" evidence="6">
    <location>
        <begin position="206"/>
        <end position="225"/>
    </location>
</feature>
<feature type="transmembrane region" description="Helical" evidence="6">
    <location>
        <begin position="237"/>
        <end position="256"/>
    </location>
</feature>
<evidence type="ECO:0000256" key="2">
    <source>
        <dbReference type="ARBA" id="ARBA00005587"/>
    </source>
</evidence>
<dbReference type="PROSITE" id="PS01114">
    <property type="entry name" value="GPR1_FUN34_YAAH"/>
    <property type="match status" value="1"/>
</dbReference>
<dbReference type="eggNOG" id="ENOG502QSVX">
    <property type="taxonomic scope" value="Eukaryota"/>
</dbReference>
<dbReference type="Pfam" id="PF01184">
    <property type="entry name" value="Gpr1_Fun34_YaaH"/>
    <property type="match status" value="1"/>
</dbReference>
<protein>
    <submittedName>
        <fullName evidence="7">Glyoxylate pathway regulator</fullName>
    </submittedName>
</protein>
<keyword evidence="4 6" id="KW-1133">Transmembrane helix</keyword>
<dbReference type="Proteomes" id="UP000009328">
    <property type="component" value="Unassembled WGS sequence"/>
</dbReference>
<accession>K0KJH5</accession>
<comment type="caution">
    <text evidence="7">The sequence shown here is derived from an EMBL/GenBank/DDBJ whole genome shotgun (WGS) entry which is preliminary data.</text>
</comment>
<sequence>MSDTLPQDLEKGQTAHNIDYNSSTEYDHIQSNGAPNPITKITTSPNGDIVYLGNQSFHRHELLNAFAGDLNPGIHHTPHRPMGNPVPLGLSGFAVCCFVVSMVNMGARDVTNVKIIASCSLFFGGVIEVIAGLWCLVIENTFAATALGSYGGFWMSYGAINIDAFGIVSSYETTEEFNNAMGIFLIAWFIFSFIMWVCTFKATWPFFFLFLFLWTFILMLAIGAFTGSTGCNKAGGALGILATFTAFYIILAGTATPENSYIPIRSFPMPGAPRI</sequence>
<dbReference type="InParanoid" id="K0KJH5"/>
<dbReference type="GO" id="GO:0005886">
    <property type="term" value="C:plasma membrane"/>
    <property type="evidence" value="ECO:0007669"/>
    <property type="project" value="TreeGrafter"/>
</dbReference>
<feature type="transmembrane region" description="Helical" evidence="6">
    <location>
        <begin position="115"/>
        <end position="138"/>
    </location>
</feature>
<evidence type="ECO:0000256" key="4">
    <source>
        <dbReference type="ARBA" id="ARBA00022989"/>
    </source>
</evidence>
<keyword evidence="5 6" id="KW-0472">Membrane</keyword>
<dbReference type="InterPro" id="IPR051633">
    <property type="entry name" value="AceTr"/>
</dbReference>
<reference evidence="7 8" key="1">
    <citation type="journal article" date="2012" name="Eukaryot. Cell">
        <title>Draft genome sequence of Wickerhamomyces ciferrii NRRL Y-1031 F-60-10.</title>
        <authorList>
            <person name="Schneider J."/>
            <person name="Andrea H."/>
            <person name="Blom J."/>
            <person name="Jaenicke S."/>
            <person name="Ruckert C."/>
            <person name="Schorsch C."/>
            <person name="Szczepanowski R."/>
            <person name="Farwick M."/>
            <person name="Goesmann A."/>
            <person name="Puhler A."/>
            <person name="Schaffer S."/>
            <person name="Tauch A."/>
            <person name="Kohler T."/>
            <person name="Brinkrolf K."/>
        </authorList>
    </citation>
    <scope>NUCLEOTIDE SEQUENCE [LARGE SCALE GENOMIC DNA]</scope>
    <source>
        <strain evidence="8">ATCC 14091 / BCRC 22168 / CBS 111 / JCM 3599 / NBRC 0793 / NRRL Y-1031 F-60-10</strain>
    </source>
</reference>